<feature type="region of interest" description="Disordered" evidence="1">
    <location>
        <begin position="330"/>
        <end position="371"/>
    </location>
</feature>
<reference evidence="3 4" key="2">
    <citation type="submission" date="2024-05" db="EMBL/GenBank/DDBJ databases">
        <authorList>
            <person name="Chen Y."/>
            <person name="Shah S."/>
            <person name="Dougan E. K."/>
            <person name="Thang M."/>
            <person name="Chan C."/>
        </authorList>
    </citation>
    <scope>NUCLEOTIDE SEQUENCE [LARGE SCALE GENOMIC DNA]</scope>
</reference>
<reference evidence="2" key="1">
    <citation type="submission" date="2022-10" db="EMBL/GenBank/DDBJ databases">
        <authorList>
            <person name="Chen Y."/>
            <person name="Dougan E. K."/>
            <person name="Chan C."/>
            <person name="Rhodes N."/>
            <person name="Thang M."/>
        </authorList>
    </citation>
    <scope>NUCLEOTIDE SEQUENCE</scope>
</reference>
<comment type="caution">
    <text evidence="2">The sequence shown here is derived from an EMBL/GenBank/DDBJ whole genome shotgun (WGS) entry which is preliminary data.</text>
</comment>
<dbReference type="OrthoDB" id="432302at2759"/>
<gene>
    <name evidence="2" type="ORF">C1SCF055_LOCUS30305</name>
</gene>
<protein>
    <submittedName>
        <fullName evidence="3">RNA 2'-phosphotransferase</fullName>
    </submittedName>
</protein>
<feature type="region of interest" description="Disordered" evidence="1">
    <location>
        <begin position="1458"/>
        <end position="1481"/>
    </location>
</feature>
<evidence type="ECO:0000313" key="2">
    <source>
        <dbReference type="EMBL" id="CAI4004523.1"/>
    </source>
</evidence>
<dbReference type="EMBL" id="CAMXCT030003446">
    <property type="protein sequence ID" value="CAL4791835.1"/>
    <property type="molecule type" value="Genomic_DNA"/>
</dbReference>
<evidence type="ECO:0000313" key="4">
    <source>
        <dbReference type="Proteomes" id="UP001152797"/>
    </source>
</evidence>
<evidence type="ECO:0000313" key="3">
    <source>
        <dbReference type="EMBL" id="CAL4791835.1"/>
    </source>
</evidence>
<feature type="region of interest" description="Disordered" evidence="1">
    <location>
        <begin position="59"/>
        <end position="85"/>
    </location>
</feature>
<sequence>MPPPVTALHLWTITELIQTTLYRFIAQKRVIGARARCDAEGSPDLLFDPEQNLEQNSILSEGSQPRFLEPRPKSRPQSTVSEVTRDLGVKRTADEFASMKAGATTPAQFVEALRFSNALLGFCKTSLDDMLSARVVGGMIQCMLSPWNHLCLLEAATSKHKSSRTKEQQRELLPFTALGQTLAVENWADSWLSAREDSCSSEWCHFLCSWSEHQGDWADTKMSTAEATFWLRELLEPMVGPDRSAVLTVHGLKATMLSWAAKSMLFTPEEQLALGHHVSSHYKSALIYSRDNQIGLCKKIYDMMDKIKAGTFNPDGSRVQRLLQLTMARAQELQSDDDSDTSSTSTDASSVASSEGEHREPEPSSFRRLDAADIDRPINKNPMPNMFQLHVAEVNFEMSLRLKSSEFICNFLAELREHHGIAQNFNLVLQLALLGHRVASSMAIDSKVAFANRALELGITEAEIDALKGVNITSYATYAYCCNFQPGQADDAPLTAFLTTTLGAEPSASVASKFRRLFFEAHALSLEDLKSRAERSESSEARVIPLAEKMDRIRLQKERLVGICFTPQSEPSHSLIDKVCQQLDDNVVSYIELQKCTSRQDETLHAKTDTALSLDLSGSLKLSKRQKLEDTNVTGEHRLRQAFLRRNLAYDLAGIGTFSVMDLWTQKLFEKMNEAPLANYRSISAEQILNADKALWVKLSNETRGQLQPKTGDPKAFDTAFQKFSEHPEVLQHMCPLQSSASSRPEKGARLGFHVHAIDHAANRHSPKVRTLVLDVSNLQQLQDADNLLGLPHLCGADLTKVTLANQLYRAAIVILQLCFVLGCLVSIENPGRSWLWPLLALLVHETQDQPFTQWFSKLEAVYFDACAHGSSRDKRTKLLATSDLFSTLAIDCPGDHKHASWQPFRGEHGVVFPTAMEAEYPPLLCNRMAECVRQSAAHMGVIPSLQPRLKELLNLNLGHQTLRHEPLLPEYATVFQTATKHAIKKVVRTDPLVLAKERLATVFNLRKLTNELKCQELALKDTMHPDVKRCTASKNILLFEHVLKQLGFWDMEVVSLLKQGIPLVGLQAAPDGYREHLVPASITEDELLQSAAWRRKSLMCQSKRFKPEEEAALLETTAEEVAKGFLEGPYSEQEISVLLETEDWSLSPRFVLFQGTGGKIRVIDDAKKSSVNAAYSSTVKLQLQDVDYAANMVLFLMSESAAAGISGDEWMGKTFDLSKAYKQLAILPAHQRHAVVGFPVGGTWRVLSLAFSAVLDMLGWGHAKEGDKALNFAGAFDLLGVNFNLAWTPKGILQVTNKATRIEKLCALLDKVKSDGEITAAQASELQGLLNFAIGFFSGKALKHLVAAFMPYADRVSLSKSGELQDLCAYAKSMLTSLGPRTHSTKGERRPILLFTDGAWEDGQASAGAILVDGDFRVGEAMRRFNVSDGGIVDATAELATTIVGLHERPFRAQHLSTKHEMPADKVTWTSSEHADPATA</sequence>
<organism evidence="2">
    <name type="scientific">Cladocopium goreaui</name>
    <dbReference type="NCBI Taxonomy" id="2562237"/>
    <lineage>
        <taxon>Eukaryota</taxon>
        <taxon>Sar</taxon>
        <taxon>Alveolata</taxon>
        <taxon>Dinophyceae</taxon>
        <taxon>Suessiales</taxon>
        <taxon>Symbiodiniaceae</taxon>
        <taxon>Cladocopium</taxon>
    </lineage>
</organism>
<keyword evidence="4" id="KW-1185">Reference proteome</keyword>
<accession>A0A9P1G8Y8</accession>
<dbReference type="EMBL" id="CAMXCT010003446">
    <property type="protein sequence ID" value="CAI4004523.1"/>
    <property type="molecule type" value="Genomic_DNA"/>
</dbReference>
<evidence type="ECO:0000256" key="1">
    <source>
        <dbReference type="SAM" id="MobiDB-lite"/>
    </source>
</evidence>
<dbReference type="EMBL" id="CAMXCT020003446">
    <property type="protein sequence ID" value="CAL1157898.1"/>
    <property type="molecule type" value="Genomic_DNA"/>
</dbReference>
<proteinExistence type="predicted"/>
<name>A0A9P1G8Y8_9DINO</name>
<feature type="compositionally biased region" description="Basic and acidic residues" evidence="1">
    <location>
        <begin position="355"/>
        <end position="371"/>
    </location>
</feature>
<feature type="compositionally biased region" description="Low complexity" evidence="1">
    <location>
        <begin position="341"/>
        <end position="354"/>
    </location>
</feature>
<dbReference type="Proteomes" id="UP001152797">
    <property type="component" value="Unassembled WGS sequence"/>
</dbReference>